<sequence>MSTALYSFGISHCGGLSRSFSDDSFNLGSTPKERSSLTWAPSELRSARHLRNRELIESKANMASKNDNIKCKQSKLEQISEFGLKPISELSITELTHILRKLVELQRFDEAKDLCLNMIREEFEPATLLQSMLIDLFMKSACMSDAFEVFEEMPERNVVTWTSIISGCVRNGFPGTGISLFLEMIELGVLPNNVTLNVVLQACADLATLDLGMQVHSLVVRAGFFRDCRTENFLIDFYSKCSLLDSAHEIFVRMLEPDLVSFTSMIGGYLKNGLLELAFGLFDRMRKLGLHPNEHTISSILVACRPLVGEQIHAYMVKTLLDQSLHSASALMEFYSKNNSFESAKLVFEKLEARNVVTWSSMISCCARNELGYEAMELFYRMVNLQIKPNEYTFVAVIGACGLSPKFIEMGKQVHCFVIKLDLGSDNRILNALVTMYARNGRIEELEKVFKKIQYPDTVSWSAAITGYSQNGLSEKSASLFCQMHMSGAKPNEYGFSGALSSCATQALLDQGKQFHGFALKLGCITDVCVGNALVNMYAKCGNIDNARLAFDCMPRHDLMSWNTLIHGYAHHGHVKKVLQLFDDMVESGSIKPNHATFIGVLNACSHVGYVEEAFEYFKIMESCYGIVPSLFHYGCLVDMMGRAGRLDEAVLIIEHMPFQPDYLIWKTLLGSCRVHRNLNLGKLAAQRAIELSPEDSANYVLLSNLLAECGERLHSERTRKMMEERGVKKDAGCSWIEIQSAVNTFIARDKNHPEAQTIYQVLDELLVKMKEEGYSLDLSWASYES</sequence>
<dbReference type="AlphaFoldDB" id="A0A9Q0GZY0"/>
<accession>A0A9Q0GZY0</accession>
<feature type="repeat" description="PPR" evidence="2">
    <location>
        <begin position="157"/>
        <end position="191"/>
    </location>
</feature>
<dbReference type="Pfam" id="PF01535">
    <property type="entry name" value="PPR"/>
    <property type="match status" value="5"/>
</dbReference>
<feature type="repeat" description="PPR" evidence="2">
    <location>
        <begin position="558"/>
        <end position="592"/>
    </location>
</feature>
<dbReference type="Pfam" id="PF20430">
    <property type="entry name" value="Eplus_motif"/>
    <property type="match status" value="1"/>
</dbReference>
<dbReference type="FunFam" id="1.25.40.10:FF:000366">
    <property type="entry name" value="Pentatricopeptide (PPR) repeat-containing protein"/>
    <property type="match status" value="1"/>
</dbReference>
<evidence type="ECO:0000256" key="2">
    <source>
        <dbReference type="PROSITE-ProRule" id="PRU00708"/>
    </source>
</evidence>
<dbReference type="Pfam" id="PF13041">
    <property type="entry name" value="PPR_2"/>
    <property type="match status" value="4"/>
</dbReference>
<evidence type="ECO:0000313" key="4">
    <source>
        <dbReference type="Proteomes" id="UP001141806"/>
    </source>
</evidence>
<dbReference type="PROSITE" id="PS51375">
    <property type="entry name" value="PPR"/>
    <property type="match status" value="5"/>
</dbReference>
<comment type="caution">
    <text evidence="3">The sequence shown here is derived from an EMBL/GenBank/DDBJ whole genome shotgun (WGS) entry which is preliminary data.</text>
</comment>
<dbReference type="InterPro" id="IPR002885">
    <property type="entry name" value="PPR_rpt"/>
</dbReference>
<dbReference type="InterPro" id="IPR046848">
    <property type="entry name" value="E_motif"/>
</dbReference>
<keyword evidence="1" id="KW-0677">Repeat</keyword>
<dbReference type="Gene3D" id="1.25.40.10">
    <property type="entry name" value="Tetratricopeptide repeat domain"/>
    <property type="match status" value="5"/>
</dbReference>
<proteinExistence type="predicted"/>
<reference evidence="3" key="1">
    <citation type="journal article" date="2023" name="Plant J.">
        <title>The genome of the king protea, Protea cynaroides.</title>
        <authorList>
            <person name="Chang J."/>
            <person name="Duong T.A."/>
            <person name="Schoeman C."/>
            <person name="Ma X."/>
            <person name="Roodt D."/>
            <person name="Barker N."/>
            <person name="Li Z."/>
            <person name="Van de Peer Y."/>
            <person name="Mizrachi E."/>
        </authorList>
    </citation>
    <scope>NUCLEOTIDE SEQUENCE</scope>
    <source>
        <tissue evidence="3">Young leaves</tissue>
    </source>
</reference>
<dbReference type="FunFam" id="1.25.40.10:FF:000381">
    <property type="entry name" value="Pentatricopeptide repeat-containing protein"/>
    <property type="match status" value="1"/>
</dbReference>
<dbReference type="GO" id="GO:0003723">
    <property type="term" value="F:RNA binding"/>
    <property type="evidence" value="ECO:0007669"/>
    <property type="project" value="InterPro"/>
</dbReference>
<evidence type="ECO:0008006" key="5">
    <source>
        <dbReference type="Google" id="ProtNLM"/>
    </source>
</evidence>
<feature type="repeat" description="PPR" evidence="2">
    <location>
        <begin position="258"/>
        <end position="292"/>
    </location>
</feature>
<dbReference type="PANTHER" id="PTHR24015:SF1700">
    <property type="entry name" value="OS03G0844000 PROTEIN"/>
    <property type="match status" value="1"/>
</dbReference>
<keyword evidence="4" id="KW-1185">Reference proteome</keyword>
<dbReference type="FunFam" id="1.25.40.10:FF:000343">
    <property type="entry name" value="Pentatricopeptide repeat-containing protein At3g58590"/>
    <property type="match status" value="1"/>
</dbReference>
<dbReference type="PANTHER" id="PTHR24015">
    <property type="entry name" value="OS07G0578800 PROTEIN-RELATED"/>
    <property type="match status" value="1"/>
</dbReference>
<dbReference type="GO" id="GO:0005739">
    <property type="term" value="C:mitochondrion"/>
    <property type="evidence" value="ECO:0007669"/>
    <property type="project" value="TreeGrafter"/>
</dbReference>
<gene>
    <name evidence="3" type="ORF">NE237_013438</name>
</gene>
<feature type="repeat" description="PPR" evidence="2">
    <location>
        <begin position="355"/>
        <end position="389"/>
    </location>
</feature>
<name>A0A9Q0GZY0_9MAGN</name>
<evidence type="ECO:0000256" key="1">
    <source>
        <dbReference type="ARBA" id="ARBA00022737"/>
    </source>
</evidence>
<dbReference type="OrthoDB" id="185373at2759"/>
<dbReference type="InterPro" id="IPR046849">
    <property type="entry name" value="E2_motif"/>
</dbReference>
<dbReference type="EMBL" id="JAMYWD010000011">
    <property type="protein sequence ID" value="KAJ4956655.1"/>
    <property type="molecule type" value="Genomic_DNA"/>
</dbReference>
<dbReference type="Proteomes" id="UP001141806">
    <property type="component" value="Unassembled WGS sequence"/>
</dbReference>
<evidence type="ECO:0000313" key="3">
    <source>
        <dbReference type="EMBL" id="KAJ4956655.1"/>
    </source>
</evidence>
<organism evidence="3 4">
    <name type="scientific">Protea cynaroides</name>
    <dbReference type="NCBI Taxonomy" id="273540"/>
    <lineage>
        <taxon>Eukaryota</taxon>
        <taxon>Viridiplantae</taxon>
        <taxon>Streptophyta</taxon>
        <taxon>Embryophyta</taxon>
        <taxon>Tracheophyta</taxon>
        <taxon>Spermatophyta</taxon>
        <taxon>Magnoliopsida</taxon>
        <taxon>Proteales</taxon>
        <taxon>Proteaceae</taxon>
        <taxon>Protea</taxon>
    </lineage>
</organism>
<protein>
    <recommendedName>
        <fullName evidence="5">Pentatricopeptide repeat-containing protein</fullName>
    </recommendedName>
</protein>
<dbReference type="Pfam" id="PF20431">
    <property type="entry name" value="E_motif"/>
    <property type="match status" value="1"/>
</dbReference>
<dbReference type="NCBIfam" id="TIGR00756">
    <property type="entry name" value="PPR"/>
    <property type="match status" value="6"/>
</dbReference>
<dbReference type="InterPro" id="IPR011990">
    <property type="entry name" value="TPR-like_helical_dom_sf"/>
</dbReference>
<dbReference type="FunFam" id="1.25.40.10:FF:000031">
    <property type="entry name" value="Pentatricopeptide repeat-containing protein mitochondrial"/>
    <property type="match status" value="1"/>
</dbReference>
<dbReference type="GO" id="GO:0009451">
    <property type="term" value="P:RNA modification"/>
    <property type="evidence" value="ECO:0007669"/>
    <property type="project" value="InterPro"/>
</dbReference>
<dbReference type="FunFam" id="1.25.40.10:FF:000285">
    <property type="entry name" value="Pentatricopeptide repeat-containing protein, chloroplastic"/>
    <property type="match status" value="1"/>
</dbReference>
<dbReference type="InterPro" id="IPR046960">
    <property type="entry name" value="PPR_At4g14850-like_plant"/>
</dbReference>
<feature type="repeat" description="PPR" evidence="2">
    <location>
        <begin position="457"/>
        <end position="491"/>
    </location>
</feature>